<dbReference type="AlphaFoldDB" id="D2KBP8"/>
<dbReference type="Pfam" id="PF01056">
    <property type="entry name" value="Myc_N"/>
    <property type="match status" value="1"/>
</dbReference>
<organism evidence="4">
    <name type="scientific">Hydra vulgaris</name>
    <name type="common">Hydra</name>
    <name type="synonym">Hydra attenuata</name>
    <dbReference type="NCBI Taxonomy" id="6087"/>
    <lineage>
        <taxon>Eukaryota</taxon>
        <taxon>Metazoa</taxon>
        <taxon>Cnidaria</taxon>
        <taxon>Hydrozoa</taxon>
        <taxon>Hydroidolina</taxon>
        <taxon>Anthoathecata</taxon>
        <taxon>Aplanulata</taxon>
        <taxon>Hydridae</taxon>
        <taxon>Hydra</taxon>
    </lineage>
</organism>
<evidence type="ECO:0000256" key="2">
    <source>
        <dbReference type="SAM" id="Coils"/>
    </source>
</evidence>
<proteinExistence type="evidence at transcript level"/>
<dbReference type="KEGG" id="hmg:100199110"/>
<dbReference type="OMA" id="FPYPLHD"/>
<dbReference type="FunFam" id="4.10.280.10:FF:000019">
    <property type="entry name" value="Myc proto-oncogene protein"/>
    <property type="match status" value="1"/>
</dbReference>
<keyword evidence="5" id="KW-1185">Reference proteome</keyword>
<dbReference type="GeneID" id="100199110"/>
<evidence type="ECO:0000313" key="5">
    <source>
        <dbReference type="Proteomes" id="UP001652625"/>
    </source>
</evidence>
<dbReference type="GO" id="GO:0003677">
    <property type="term" value="F:DNA binding"/>
    <property type="evidence" value="ECO:0007669"/>
    <property type="project" value="UniProtKB-KW"/>
</dbReference>
<dbReference type="InterPro" id="IPR050433">
    <property type="entry name" value="Myc_transcription_factors"/>
</dbReference>
<dbReference type="PIRSF" id="PIRSF001705">
    <property type="entry name" value="Myc_protein"/>
    <property type="match status" value="1"/>
</dbReference>
<dbReference type="InterPro" id="IPR036638">
    <property type="entry name" value="HLH_DNA-bd_sf"/>
</dbReference>
<gene>
    <name evidence="6" type="primary">myc2</name>
</gene>
<reference evidence="4 6" key="1">
    <citation type="journal article" date="2010" name="Proc. Natl. Acad. Sci. U.S.A.">
        <title>Stem cell-specific activation of an ancestral myc protooncogene with conserved basic functions in the early metazoan Hydra.</title>
        <authorList>
            <person name="Hartl M."/>
            <person name="Mitterstiller A.M."/>
            <person name="Valovka T."/>
            <person name="Breuker K."/>
            <person name="Hobmayer B."/>
            <person name="Bister K."/>
        </authorList>
    </citation>
    <scope>NUCLEOTIDE SEQUENCE</scope>
</reference>
<dbReference type="RefSeq" id="NP_001267863.1">
    <property type="nucleotide sequence ID" value="NM_001280934.1"/>
</dbReference>
<sequence>MTGSNWCTHDILPTDEILLHKSILDTSSPSDDVWKKFLTPPSSPQSIGESSESEETTDSFDTCARLQYVCDNLDIGLELTTRCTNSFNLGSKLISDCMWSGVLPDLSKIQSKEKFMCTRKLTLDAEDLYPSPCPSPLSNMNSSTSVPDCPSTSECVDPTAVFPLTSNNEFLFCPTDTDEEIDVVTIDSKPINIVGLKRQSSTSIVYTKIQTTSVLKRTRSSPAKLRSDRLMRKSALIDDLDPTSRRASHNVLERKRRIDLKRSFEKLRECVPNLEREEKAPKVVVLKKALMYILALKTEEKELTEQKRTLQKENEELNSKLKKILFK</sequence>
<evidence type="ECO:0000313" key="6">
    <source>
        <dbReference type="RefSeq" id="NP_001267863.1"/>
    </source>
</evidence>
<dbReference type="PANTHER" id="PTHR45851">
    <property type="entry name" value="MYC PROTO-ONCOGENE"/>
    <property type="match status" value="1"/>
</dbReference>
<keyword evidence="1" id="KW-0238">DNA-binding</keyword>
<dbReference type="SMART" id="SM00353">
    <property type="entry name" value="HLH"/>
    <property type="match status" value="1"/>
</dbReference>
<dbReference type="GO" id="GO:0046983">
    <property type="term" value="F:protein dimerization activity"/>
    <property type="evidence" value="ECO:0007669"/>
    <property type="project" value="InterPro"/>
</dbReference>
<dbReference type="Gene3D" id="4.10.280.10">
    <property type="entry name" value="Helix-loop-helix DNA-binding domain"/>
    <property type="match status" value="1"/>
</dbReference>
<dbReference type="Pfam" id="PF00010">
    <property type="entry name" value="HLH"/>
    <property type="match status" value="1"/>
</dbReference>
<dbReference type="PROSITE" id="PS50888">
    <property type="entry name" value="BHLH"/>
    <property type="match status" value="1"/>
</dbReference>
<evidence type="ECO:0000256" key="1">
    <source>
        <dbReference type="ARBA" id="ARBA00023125"/>
    </source>
</evidence>
<dbReference type="CDD" id="cd11400">
    <property type="entry name" value="bHLHzip_Myc"/>
    <property type="match status" value="1"/>
</dbReference>
<dbReference type="OrthoDB" id="5964374at2759"/>
<dbReference type="SUPFAM" id="SSF47459">
    <property type="entry name" value="HLH, helix-loop-helix DNA-binding domain"/>
    <property type="match status" value="1"/>
</dbReference>
<reference evidence="6" key="2">
    <citation type="submission" date="2025-04" db="UniProtKB">
        <authorList>
            <consortium name="RefSeq"/>
        </authorList>
    </citation>
    <scope>IDENTIFICATION</scope>
</reference>
<feature type="coiled-coil region" evidence="2">
    <location>
        <begin position="293"/>
        <end position="327"/>
    </location>
</feature>
<dbReference type="CTD" id="100199110"/>
<dbReference type="GO" id="GO:0003700">
    <property type="term" value="F:DNA-binding transcription factor activity"/>
    <property type="evidence" value="ECO:0007669"/>
    <property type="project" value="InterPro"/>
</dbReference>
<evidence type="ECO:0000259" key="3">
    <source>
        <dbReference type="PROSITE" id="PS50888"/>
    </source>
</evidence>
<accession>D2KBP8</accession>
<dbReference type="EMBL" id="GU199337">
    <property type="protein sequence ID" value="ADA57607.1"/>
    <property type="molecule type" value="mRNA"/>
</dbReference>
<feature type="domain" description="BHLH" evidence="3">
    <location>
        <begin position="244"/>
        <end position="296"/>
    </location>
</feature>
<dbReference type="PRINTS" id="PR00044">
    <property type="entry name" value="LEUZIPPRMYC"/>
</dbReference>
<dbReference type="InterPro" id="IPR002418">
    <property type="entry name" value="Tscrpt_reg_Myc"/>
</dbReference>
<evidence type="ECO:0000313" key="4">
    <source>
        <dbReference type="EMBL" id="ADA57607.1"/>
    </source>
</evidence>
<protein>
    <submittedName>
        <fullName evidence="6">Myc proto-oncogene protein 2</fullName>
    </submittedName>
    <submittedName>
        <fullName evidence="4">Myc2</fullName>
    </submittedName>
</protein>
<dbReference type="Proteomes" id="UP001652625">
    <property type="component" value="Chromosome 12"/>
</dbReference>
<dbReference type="InterPro" id="IPR012682">
    <property type="entry name" value="Tscrpt_reg_Myc_N"/>
</dbReference>
<keyword evidence="2" id="KW-0175">Coiled coil</keyword>
<name>D2KBP8_HYDVU</name>
<dbReference type="InterPro" id="IPR011598">
    <property type="entry name" value="bHLH_dom"/>
</dbReference>